<keyword evidence="2" id="KW-0804">Transcription</keyword>
<dbReference type="InterPro" id="IPR009057">
    <property type="entry name" value="Homeodomain-like_sf"/>
</dbReference>
<dbReference type="InterPro" id="IPR029062">
    <property type="entry name" value="Class_I_gatase-like"/>
</dbReference>
<evidence type="ECO:0000259" key="3">
    <source>
        <dbReference type="PROSITE" id="PS01124"/>
    </source>
</evidence>
<evidence type="ECO:0000256" key="1">
    <source>
        <dbReference type="ARBA" id="ARBA00023015"/>
    </source>
</evidence>
<comment type="caution">
    <text evidence="4">The sequence shown here is derived from an EMBL/GenBank/DDBJ whole genome shotgun (WGS) entry which is preliminary data.</text>
</comment>
<dbReference type="SUPFAM" id="SSF52317">
    <property type="entry name" value="Class I glutamine amidotransferase-like"/>
    <property type="match status" value="1"/>
</dbReference>
<evidence type="ECO:0000313" key="4">
    <source>
        <dbReference type="EMBL" id="MCM5682865.1"/>
    </source>
</evidence>
<dbReference type="PANTHER" id="PTHR43130:SF3">
    <property type="entry name" value="HTH-TYPE TRANSCRIPTIONAL REGULATOR RV1931C"/>
    <property type="match status" value="1"/>
</dbReference>
<dbReference type="Gene3D" id="1.10.10.60">
    <property type="entry name" value="Homeodomain-like"/>
    <property type="match status" value="1"/>
</dbReference>
<proteinExistence type="predicted"/>
<dbReference type="EMBL" id="JAMKFE010000025">
    <property type="protein sequence ID" value="MCM5682865.1"/>
    <property type="molecule type" value="Genomic_DNA"/>
</dbReference>
<dbReference type="PROSITE" id="PS01124">
    <property type="entry name" value="HTH_ARAC_FAMILY_2"/>
    <property type="match status" value="1"/>
</dbReference>
<keyword evidence="5" id="KW-1185">Reference proteome</keyword>
<dbReference type="Pfam" id="PF01965">
    <property type="entry name" value="DJ-1_PfpI"/>
    <property type="match status" value="1"/>
</dbReference>
<dbReference type="Proteomes" id="UP001165541">
    <property type="component" value="Unassembled WGS sequence"/>
</dbReference>
<sequence length="327" mass="34516">MHDFIVLLIPGAHATSVAATLDMLSAAALLARRVGCPVPRWTVVSASGGDVALGNGVSVTSQVLPARLPSGRPTWIVPGLGATSARRAEALLSDAGTQAVLRVLRRAAARGGSIAASCSAVLLLGGAGLLDGRRVTISWWLAPLLRRMVPACQVDEMRMVIEDGPIVTAGAAFAQIDLMLWLLRRRFGQALSEAVARALLIDGRQLQGPYIDPSVVNAGHELLMRIEAQVRAALPHPPSVEALAATLAMSPRTLTRRVRTASGRSPLELVQSVRLASARALLESGGLSVEEVAHRVGYQDATALRRLMKKAYGATPRQMRPTAVPDA</sequence>
<dbReference type="InterPro" id="IPR052158">
    <property type="entry name" value="INH-QAR"/>
</dbReference>
<evidence type="ECO:0000313" key="5">
    <source>
        <dbReference type="Proteomes" id="UP001165541"/>
    </source>
</evidence>
<evidence type="ECO:0000256" key="2">
    <source>
        <dbReference type="ARBA" id="ARBA00023163"/>
    </source>
</evidence>
<dbReference type="SUPFAM" id="SSF46689">
    <property type="entry name" value="Homeodomain-like"/>
    <property type="match status" value="1"/>
</dbReference>
<name>A0ABT0YVT8_9BURK</name>
<feature type="domain" description="HTH araC/xylS-type" evidence="3">
    <location>
        <begin position="224"/>
        <end position="322"/>
    </location>
</feature>
<dbReference type="Pfam" id="PF12833">
    <property type="entry name" value="HTH_18"/>
    <property type="match status" value="1"/>
</dbReference>
<dbReference type="PANTHER" id="PTHR43130">
    <property type="entry name" value="ARAC-FAMILY TRANSCRIPTIONAL REGULATOR"/>
    <property type="match status" value="1"/>
</dbReference>
<gene>
    <name evidence="4" type="ORF">M8A51_25350</name>
</gene>
<dbReference type="Gene3D" id="3.40.50.880">
    <property type="match status" value="1"/>
</dbReference>
<dbReference type="RefSeq" id="WP_251781407.1">
    <property type="nucleotide sequence ID" value="NZ_JAMKFE010000025.1"/>
</dbReference>
<dbReference type="SMART" id="SM00342">
    <property type="entry name" value="HTH_ARAC"/>
    <property type="match status" value="1"/>
</dbReference>
<dbReference type="InterPro" id="IPR018060">
    <property type="entry name" value="HTH_AraC"/>
</dbReference>
<dbReference type="InterPro" id="IPR002818">
    <property type="entry name" value="DJ-1/PfpI"/>
</dbReference>
<keyword evidence="1" id="KW-0805">Transcription regulation</keyword>
<accession>A0ABT0YVT8</accession>
<organism evidence="4 5">
    <name type="scientific">Caldimonas mangrovi</name>
    <dbReference type="NCBI Taxonomy" id="2944811"/>
    <lineage>
        <taxon>Bacteria</taxon>
        <taxon>Pseudomonadati</taxon>
        <taxon>Pseudomonadota</taxon>
        <taxon>Betaproteobacteria</taxon>
        <taxon>Burkholderiales</taxon>
        <taxon>Sphaerotilaceae</taxon>
        <taxon>Caldimonas</taxon>
    </lineage>
</organism>
<reference evidence="4" key="1">
    <citation type="submission" date="2022-05" db="EMBL/GenBank/DDBJ databases">
        <title>Schlegelella sp. nov., isolated from mangrove soil.</title>
        <authorList>
            <person name="Liu Y."/>
            <person name="Ge X."/>
            <person name="Liu W."/>
        </authorList>
    </citation>
    <scope>NUCLEOTIDE SEQUENCE</scope>
    <source>
        <strain evidence="4">S2-27</strain>
    </source>
</reference>
<protein>
    <submittedName>
        <fullName evidence="4">Helix-turn-helix domain-containing protein</fullName>
    </submittedName>
</protein>